<dbReference type="AlphaFoldDB" id="S7J4I5"/>
<dbReference type="EMBL" id="ATNB01000137">
    <property type="protein sequence ID" value="EPP34952.1"/>
    <property type="molecule type" value="Genomic_DNA"/>
</dbReference>
<reference evidence="1 2" key="1">
    <citation type="submission" date="2013-04" db="EMBL/GenBank/DDBJ databases">
        <title>Genome sequence of Chlamydia psittaci 10-1398/11.</title>
        <authorList>
            <person name="Huot-Creasy H."/>
            <person name="McCracken C.L."/>
            <person name="Humphries M."/>
            <person name="Sachse K."/>
            <person name="Laroucau K."/>
            <person name="Bavoil P."/>
            <person name="Myers G.S."/>
        </authorList>
    </citation>
    <scope>NUCLEOTIDE SEQUENCE [LARGE SCALE GENOMIC DNA]</scope>
    <source>
        <strain evidence="1 2">10_1398_11</strain>
    </source>
</reference>
<feature type="non-terminal residue" evidence="1">
    <location>
        <position position="1"/>
    </location>
</feature>
<comment type="caution">
    <text evidence="1">The sequence shown here is derived from an EMBL/GenBank/DDBJ whole genome shotgun (WGS) entry which is preliminary data.</text>
</comment>
<gene>
    <name evidence="1" type="ORF">CP10139811_1417</name>
</gene>
<accession>S7J4I5</accession>
<proteinExistence type="predicted"/>
<evidence type="ECO:0000313" key="2">
    <source>
        <dbReference type="Proteomes" id="UP000016200"/>
    </source>
</evidence>
<dbReference type="HOGENOM" id="CLU_131228_3_0_0"/>
<sequence>PFKRKSCVFSSQIPHLTRKSCVFSLQIPHLCENPAFSLRKSLI</sequence>
<protein>
    <submittedName>
        <fullName evidence="1">Uncharacterized protein</fullName>
    </submittedName>
</protein>
<name>S7J4I5_9CHLA</name>
<evidence type="ECO:0000313" key="1">
    <source>
        <dbReference type="EMBL" id="EPP34952.1"/>
    </source>
</evidence>
<organism evidence="1 2">
    <name type="scientific">Chlamydia ibidis</name>
    <dbReference type="NCBI Taxonomy" id="1405396"/>
    <lineage>
        <taxon>Bacteria</taxon>
        <taxon>Pseudomonadati</taxon>
        <taxon>Chlamydiota</taxon>
        <taxon>Chlamydiia</taxon>
        <taxon>Chlamydiales</taxon>
        <taxon>Chlamydiaceae</taxon>
        <taxon>Chlamydia/Chlamydophila group</taxon>
        <taxon>Chlamydia</taxon>
    </lineage>
</organism>
<dbReference type="Proteomes" id="UP000016200">
    <property type="component" value="Unassembled WGS sequence"/>
</dbReference>